<dbReference type="PANTHER" id="PTHR22777:SF17">
    <property type="entry name" value="UPF0053 PROTEIN SLL0260"/>
    <property type="match status" value="1"/>
</dbReference>
<dbReference type="GO" id="GO:0050660">
    <property type="term" value="F:flavin adenine dinucleotide binding"/>
    <property type="evidence" value="ECO:0007669"/>
    <property type="project" value="InterPro"/>
</dbReference>
<evidence type="ECO:0000256" key="1">
    <source>
        <dbReference type="ARBA" id="ARBA00004141"/>
    </source>
</evidence>
<name>A0A5P2GAJ4_9BACT</name>
<sequence length="420" mass="47604">MTQRETILGIIIILLCILFFAGMEIAFVTANKLNIELKKKQGKSSGLILSRFTERPSNVVATMMACLTLSLIIYGLLVHQLLRTAVWMPIHLNNEYLTSAFNFIIAFLVAILFGRLLPRTVFSRNDKLLYFFSPLLQLFVSIFSPIITIFVGIAKGILIYLFNVNGERLQSSISKAKIDQFYRIGKKLNEDKPQSDGNARMFENALSLTKTSVRQCLVPRTEVIALPLTTSINELHEKFLSANLSKIVIFGKDIDDIVGYVHQLDLFKRPTQLKDILLPVFTVPQSMSALDLMSKFSLERKSLAWVVDEFGGTAGIVTKEDILTEIFGDIHDTNSSNYLVEKKLSDREFIFSGRIELDYLNSTYDLDFPAAKAETLSGYIINHNKQIPKLNQRIIIDDYEFEILSILDTRIDKVQLKVLG</sequence>
<dbReference type="OrthoDB" id="9798188at2"/>
<dbReference type="PANTHER" id="PTHR22777">
    <property type="entry name" value="HEMOLYSIN-RELATED"/>
    <property type="match status" value="1"/>
</dbReference>
<dbReference type="GO" id="GO:0005886">
    <property type="term" value="C:plasma membrane"/>
    <property type="evidence" value="ECO:0007669"/>
    <property type="project" value="TreeGrafter"/>
</dbReference>
<dbReference type="AlphaFoldDB" id="A0A5P2GAJ4"/>
<dbReference type="Gene3D" id="3.10.580.10">
    <property type="entry name" value="CBS-domain"/>
    <property type="match status" value="1"/>
</dbReference>
<dbReference type="Pfam" id="PF00571">
    <property type="entry name" value="CBS"/>
    <property type="match status" value="2"/>
</dbReference>
<feature type="transmembrane region" description="Helical" evidence="8">
    <location>
        <begin position="129"/>
        <end position="162"/>
    </location>
</feature>
<dbReference type="KEGG" id="arac:E0W69_016615"/>
<evidence type="ECO:0000313" key="11">
    <source>
        <dbReference type="Proteomes" id="UP000292424"/>
    </source>
</evidence>
<keyword evidence="3" id="KW-0677">Repeat</keyword>
<evidence type="ECO:0000259" key="9">
    <source>
        <dbReference type="PROSITE" id="PS51371"/>
    </source>
</evidence>
<reference evidence="10 11" key="1">
    <citation type="submission" date="2019-09" db="EMBL/GenBank/DDBJ databases">
        <title>Complete genome sequence of Arachidicoccus sp. B3-10 isolated from apple orchard soil.</title>
        <authorList>
            <person name="Kim H.S."/>
            <person name="Han K.-I."/>
            <person name="Suh M.K."/>
            <person name="Lee K.C."/>
            <person name="Eom M.K."/>
            <person name="Kim J.-S."/>
            <person name="Kang S.W."/>
            <person name="Sin Y."/>
            <person name="Lee J.-S."/>
        </authorList>
    </citation>
    <scope>NUCLEOTIDE SEQUENCE [LARGE SCALE GENOMIC DNA]</scope>
    <source>
        <strain evidence="10 11">B3-10</strain>
    </source>
</reference>
<organism evidence="10 11">
    <name type="scientific">Rhizosphaericola mali</name>
    <dbReference type="NCBI Taxonomy" id="2545455"/>
    <lineage>
        <taxon>Bacteria</taxon>
        <taxon>Pseudomonadati</taxon>
        <taxon>Bacteroidota</taxon>
        <taxon>Chitinophagia</taxon>
        <taxon>Chitinophagales</taxon>
        <taxon>Chitinophagaceae</taxon>
        <taxon>Rhizosphaericola</taxon>
    </lineage>
</organism>
<evidence type="ECO:0000256" key="6">
    <source>
        <dbReference type="ARBA" id="ARBA00023136"/>
    </source>
</evidence>
<feature type="transmembrane region" description="Helical" evidence="8">
    <location>
        <begin position="97"/>
        <end position="117"/>
    </location>
</feature>
<proteinExistence type="predicted"/>
<dbReference type="InterPro" id="IPR005170">
    <property type="entry name" value="Transptr-assoc_dom"/>
</dbReference>
<evidence type="ECO:0000256" key="5">
    <source>
        <dbReference type="ARBA" id="ARBA00023122"/>
    </source>
</evidence>
<evidence type="ECO:0000313" key="10">
    <source>
        <dbReference type="EMBL" id="QES90203.1"/>
    </source>
</evidence>
<evidence type="ECO:0000256" key="3">
    <source>
        <dbReference type="ARBA" id="ARBA00022737"/>
    </source>
</evidence>
<accession>A0A5P2GAJ4</accession>
<dbReference type="EMBL" id="CP044016">
    <property type="protein sequence ID" value="QES90203.1"/>
    <property type="molecule type" value="Genomic_DNA"/>
</dbReference>
<gene>
    <name evidence="10" type="ORF">E0W69_016615</name>
</gene>
<dbReference type="InterPro" id="IPR036318">
    <property type="entry name" value="FAD-bd_PCMH-like_sf"/>
</dbReference>
<dbReference type="Gene3D" id="3.30.465.10">
    <property type="match status" value="1"/>
</dbReference>
<evidence type="ECO:0000256" key="7">
    <source>
        <dbReference type="PROSITE-ProRule" id="PRU00703"/>
    </source>
</evidence>
<dbReference type="InterPro" id="IPR000644">
    <property type="entry name" value="CBS_dom"/>
</dbReference>
<comment type="subcellular location">
    <subcellularLocation>
        <location evidence="1">Membrane</location>
        <topology evidence="1">Multi-pass membrane protein</topology>
    </subcellularLocation>
</comment>
<dbReference type="PROSITE" id="PS51371">
    <property type="entry name" value="CBS"/>
    <property type="match status" value="1"/>
</dbReference>
<dbReference type="Pfam" id="PF01595">
    <property type="entry name" value="CNNM"/>
    <property type="match status" value="1"/>
</dbReference>
<evidence type="ECO:0000256" key="8">
    <source>
        <dbReference type="SAM" id="Phobius"/>
    </source>
</evidence>
<dbReference type="SUPFAM" id="SSF56176">
    <property type="entry name" value="FAD-binding/transporter-associated domain-like"/>
    <property type="match status" value="1"/>
</dbReference>
<dbReference type="RefSeq" id="WP_131331159.1">
    <property type="nucleotide sequence ID" value="NZ_CP044016.1"/>
</dbReference>
<dbReference type="CDD" id="cd04590">
    <property type="entry name" value="CBS_pair_CorC_HlyC_assoc"/>
    <property type="match status" value="1"/>
</dbReference>
<keyword evidence="6 8" id="KW-0472">Membrane</keyword>
<evidence type="ECO:0000256" key="2">
    <source>
        <dbReference type="ARBA" id="ARBA00022692"/>
    </source>
</evidence>
<dbReference type="SUPFAM" id="SSF54631">
    <property type="entry name" value="CBS-domain pair"/>
    <property type="match status" value="1"/>
</dbReference>
<keyword evidence="11" id="KW-1185">Reference proteome</keyword>
<keyword evidence="2 8" id="KW-0812">Transmembrane</keyword>
<dbReference type="Proteomes" id="UP000292424">
    <property type="component" value="Chromosome"/>
</dbReference>
<dbReference type="InterPro" id="IPR016169">
    <property type="entry name" value="FAD-bd_PCMH_sub2"/>
</dbReference>
<dbReference type="InterPro" id="IPR046342">
    <property type="entry name" value="CBS_dom_sf"/>
</dbReference>
<keyword evidence="4 8" id="KW-1133">Transmembrane helix</keyword>
<dbReference type="InterPro" id="IPR002550">
    <property type="entry name" value="CNNM"/>
</dbReference>
<protein>
    <submittedName>
        <fullName evidence="10">HlyC/CorC family transporter</fullName>
    </submittedName>
</protein>
<feature type="transmembrane region" description="Helical" evidence="8">
    <location>
        <begin position="6"/>
        <end position="30"/>
    </location>
</feature>
<evidence type="ECO:0000256" key="4">
    <source>
        <dbReference type="ARBA" id="ARBA00022989"/>
    </source>
</evidence>
<dbReference type="Pfam" id="PF03471">
    <property type="entry name" value="CorC_HlyC"/>
    <property type="match status" value="1"/>
</dbReference>
<feature type="domain" description="CBS" evidence="9">
    <location>
        <begin position="276"/>
        <end position="333"/>
    </location>
</feature>
<dbReference type="InterPro" id="IPR044751">
    <property type="entry name" value="Ion_transp-like_CBS"/>
</dbReference>
<feature type="transmembrane region" description="Helical" evidence="8">
    <location>
        <begin position="59"/>
        <end position="77"/>
    </location>
</feature>
<dbReference type="SMART" id="SM01091">
    <property type="entry name" value="CorC_HlyC"/>
    <property type="match status" value="1"/>
</dbReference>
<keyword evidence="5 7" id="KW-0129">CBS domain</keyword>